<feature type="region of interest" description="Disordered" evidence="1">
    <location>
        <begin position="282"/>
        <end position="307"/>
    </location>
</feature>
<protein>
    <submittedName>
        <fullName evidence="2">Uncharacterized protein</fullName>
    </submittedName>
</protein>
<feature type="region of interest" description="Disordered" evidence="1">
    <location>
        <begin position="66"/>
        <end position="93"/>
    </location>
</feature>
<evidence type="ECO:0000313" key="2">
    <source>
        <dbReference type="EMBL" id="CAI6342271.1"/>
    </source>
</evidence>
<keyword evidence="3" id="KW-1185">Reference proteome</keyword>
<feature type="compositionally biased region" description="Basic and acidic residues" evidence="1">
    <location>
        <begin position="66"/>
        <end position="82"/>
    </location>
</feature>
<organism evidence="2 3">
    <name type="scientific">Periconia digitata</name>
    <dbReference type="NCBI Taxonomy" id="1303443"/>
    <lineage>
        <taxon>Eukaryota</taxon>
        <taxon>Fungi</taxon>
        <taxon>Dikarya</taxon>
        <taxon>Ascomycota</taxon>
        <taxon>Pezizomycotina</taxon>
        <taxon>Dothideomycetes</taxon>
        <taxon>Pleosporomycetidae</taxon>
        <taxon>Pleosporales</taxon>
        <taxon>Massarineae</taxon>
        <taxon>Periconiaceae</taxon>
        <taxon>Periconia</taxon>
    </lineage>
</organism>
<dbReference type="Proteomes" id="UP001152607">
    <property type="component" value="Unassembled WGS sequence"/>
</dbReference>
<accession>A0A9W4UTW8</accession>
<proteinExistence type="predicted"/>
<dbReference type="EMBL" id="CAOQHR010000013">
    <property type="protein sequence ID" value="CAI6342271.1"/>
    <property type="molecule type" value="Genomic_DNA"/>
</dbReference>
<sequence length="307" mass="33746">MEYALPPINSYAHLSLSGQSGAFVHNTINMQDAGAWTSSLNVLRDQRGYLEDLLAKTITKLNALRDKQTRNERSLNAHPEHSRSKKKKISQNKWRTNKTISTCENEERVILDCLNVCRNNIDALESLLHSVGCPPAQADYNSTNSYTGSEYSGIQWTTGWTEEDEPFSPFEFSRGAPNTLLDLAPDEGFGPGPVLVGDSVTHETHYATLLPPHERACNPHASNSASRLSPKAAVFEPSPTNNMGKNGGLMQQVDKLSISGLLSSMSMKKQLCGKSFSSQALEQSMSRASNGERHGSQSSIHRRRSAL</sequence>
<evidence type="ECO:0000256" key="1">
    <source>
        <dbReference type="SAM" id="MobiDB-lite"/>
    </source>
</evidence>
<reference evidence="2" key="1">
    <citation type="submission" date="2023-01" db="EMBL/GenBank/DDBJ databases">
        <authorList>
            <person name="Van Ghelder C."/>
            <person name="Rancurel C."/>
        </authorList>
    </citation>
    <scope>NUCLEOTIDE SEQUENCE</scope>
    <source>
        <strain evidence="2">CNCM I-4278</strain>
    </source>
</reference>
<gene>
    <name evidence="2" type="ORF">PDIGIT_LOCUS15476</name>
</gene>
<dbReference type="OrthoDB" id="3904016at2759"/>
<dbReference type="AlphaFoldDB" id="A0A9W4UTW8"/>
<evidence type="ECO:0000313" key="3">
    <source>
        <dbReference type="Proteomes" id="UP001152607"/>
    </source>
</evidence>
<name>A0A9W4UTW8_9PLEO</name>
<comment type="caution">
    <text evidence="2">The sequence shown here is derived from an EMBL/GenBank/DDBJ whole genome shotgun (WGS) entry which is preliminary data.</text>
</comment>